<proteinExistence type="predicted"/>
<dbReference type="GO" id="GO:0006777">
    <property type="term" value="P:Mo-molybdopterin cofactor biosynthetic process"/>
    <property type="evidence" value="ECO:0007669"/>
    <property type="project" value="InterPro"/>
</dbReference>
<dbReference type="Gene3D" id="3.40.50.300">
    <property type="entry name" value="P-loop containing nucleotide triphosphate hydrolases"/>
    <property type="match status" value="1"/>
</dbReference>
<dbReference type="PANTHER" id="PTHR40072">
    <property type="entry name" value="MOLYBDOPTERIN-GUANINE DINUCLEOTIDE BIOSYNTHESIS ADAPTER PROTEIN-RELATED"/>
    <property type="match status" value="1"/>
</dbReference>
<dbReference type="Pfam" id="PF03205">
    <property type="entry name" value="MobB"/>
    <property type="match status" value="1"/>
</dbReference>
<dbReference type="SUPFAM" id="SSF52540">
    <property type="entry name" value="P-loop containing nucleoside triphosphate hydrolases"/>
    <property type="match status" value="1"/>
</dbReference>
<evidence type="ECO:0000313" key="2">
    <source>
        <dbReference type="EMBL" id="KEZ54418.1"/>
    </source>
</evidence>
<evidence type="ECO:0000313" key="3">
    <source>
        <dbReference type="Proteomes" id="UP000028549"/>
    </source>
</evidence>
<gene>
    <name evidence="2" type="ORF">GS18_0205755</name>
</gene>
<organism evidence="2 3">
    <name type="scientific">Metabacillus indicus</name>
    <name type="common">Bacillus indicus</name>
    <dbReference type="NCBI Taxonomy" id="246786"/>
    <lineage>
        <taxon>Bacteria</taxon>
        <taxon>Bacillati</taxon>
        <taxon>Bacillota</taxon>
        <taxon>Bacilli</taxon>
        <taxon>Bacillales</taxon>
        <taxon>Bacillaceae</taxon>
        <taxon>Metabacillus</taxon>
    </lineage>
</organism>
<dbReference type="STRING" id="246786.GS18_0205755"/>
<dbReference type="InterPro" id="IPR004435">
    <property type="entry name" value="MobB_dom"/>
</dbReference>
<dbReference type="Proteomes" id="UP000028549">
    <property type="component" value="Unassembled WGS sequence"/>
</dbReference>
<feature type="domain" description="Molybdopterin-guanine dinucleotide biosynthesis protein B (MobB)" evidence="1">
    <location>
        <begin position="7"/>
        <end position="136"/>
    </location>
</feature>
<dbReference type="InterPro" id="IPR052539">
    <property type="entry name" value="MGD_biosynthesis_adapter"/>
</dbReference>
<dbReference type="RefSeq" id="WP_029565711.1">
    <property type="nucleotide sequence ID" value="NZ_CANLZQ010000006.1"/>
</dbReference>
<comment type="caution">
    <text evidence="2">The sequence shown here is derived from an EMBL/GenBank/DDBJ whole genome shotgun (WGS) entry which is preliminary data.</text>
</comment>
<protein>
    <recommendedName>
        <fullName evidence="1">Molybdopterin-guanine dinucleotide biosynthesis protein B (MobB) domain-containing protein</fullName>
    </recommendedName>
</protein>
<name>A0A084H4A6_METID</name>
<accession>A0A084H4A6</accession>
<dbReference type="GO" id="GO:0005525">
    <property type="term" value="F:GTP binding"/>
    <property type="evidence" value="ECO:0007669"/>
    <property type="project" value="InterPro"/>
</dbReference>
<dbReference type="InterPro" id="IPR027417">
    <property type="entry name" value="P-loop_NTPase"/>
</dbReference>
<keyword evidence="3" id="KW-1185">Reference proteome</keyword>
<dbReference type="PANTHER" id="PTHR40072:SF1">
    <property type="entry name" value="MOLYBDOPTERIN-GUANINE DINUCLEOTIDE BIOSYNTHESIS ADAPTER PROTEIN"/>
    <property type="match status" value="1"/>
</dbReference>
<reference evidence="2 3" key="1">
    <citation type="journal article" date="2005" name="Int. J. Syst. Evol. Microbiol.">
        <title>Bacillus cibi sp. nov., isolated from jeotgal, a traditional Korean fermented seafood.</title>
        <authorList>
            <person name="Yoon J.H."/>
            <person name="Lee C.H."/>
            <person name="Oh T.K."/>
        </authorList>
    </citation>
    <scope>NUCLEOTIDE SEQUENCE [LARGE SCALE GENOMIC DNA]</scope>
    <source>
        <strain evidence="2 3">DSM 16189</strain>
    </source>
</reference>
<sequence length="176" mass="19377">MGKHRAILQVAGFQNSGKTAVMEKLIKRAQRESLKTGTIKHHGHGGAPDKALMEKDSGKHLEAGSKLAGVEGGGVLQLSLGSGSWTLEELLNIYSLLDLDLILIEGYKHAPYPKAVCIRNEHDLGLLELSGIVCVIADKKEMVQTSVPVFSFHDEEHLYLDFLVKVVKKQYESEFI</sequence>
<dbReference type="NCBIfam" id="TIGR00176">
    <property type="entry name" value="mobB"/>
    <property type="match status" value="1"/>
</dbReference>
<evidence type="ECO:0000259" key="1">
    <source>
        <dbReference type="Pfam" id="PF03205"/>
    </source>
</evidence>
<dbReference type="AlphaFoldDB" id="A0A084H4A6"/>
<dbReference type="EMBL" id="JNVC02000001">
    <property type="protein sequence ID" value="KEZ54418.1"/>
    <property type="molecule type" value="Genomic_DNA"/>
</dbReference>